<sequence>MICVRLAQPEDLVGILSLYHELRPLDPTLTQQQIDLHGEQLLRITNTKLIVALVEGKIASTCQLGIIPTLTNGARPFGVIEHVITSSSFRRMGLSQRVMEHALQLAWENSCYKVMLLSGELRPEAHRLYEKIGFQAGIEKGFVIKAPSKD</sequence>
<dbReference type="GO" id="GO:0008080">
    <property type="term" value="F:N-acetyltransferase activity"/>
    <property type="evidence" value="ECO:0007669"/>
    <property type="project" value="TreeGrafter"/>
</dbReference>
<dbReference type="RefSeq" id="WP_208842857.1">
    <property type="nucleotide sequence ID" value="NZ_CP072133.1"/>
</dbReference>
<gene>
    <name evidence="2" type="ORF">J5O05_15675</name>
</gene>
<dbReference type="AlphaFoldDB" id="A0A975HKN3"/>
<dbReference type="Pfam" id="PF00583">
    <property type="entry name" value="Acetyltransf_1"/>
    <property type="match status" value="1"/>
</dbReference>
<dbReference type="EMBL" id="CP072133">
    <property type="protein sequence ID" value="QTH71216.1"/>
    <property type="molecule type" value="Genomic_DNA"/>
</dbReference>
<dbReference type="InterPro" id="IPR016181">
    <property type="entry name" value="Acyl_CoA_acyltransferase"/>
</dbReference>
<dbReference type="InterPro" id="IPR000182">
    <property type="entry name" value="GNAT_dom"/>
</dbReference>
<feature type="domain" description="N-acetyltransferase" evidence="1">
    <location>
        <begin position="2"/>
        <end position="150"/>
    </location>
</feature>
<organism evidence="2 3">
    <name type="scientific">Pseudoalteromonas xiamenensis</name>
    <dbReference type="NCBI Taxonomy" id="882626"/>
    <lineage>
        <taxon>Bacteria</taxon>
        <taxon>Pseudomonadati</taxon>
        <taxon>Pseudomonadota</taxon>
        <taxon>Gammaproteobacteria</taxon>
        <taxon>Alteromonadales</taxon>
        <taxon>Pseudoalteromonadaceae</taxon>
        <taxon>Pseudoalteromonas</taxon>
    </lineage>
</organism>
<proteinExistence type="predicted"/>
<evidence type="ECO:0000313" key="3">
    <source>
        <dbReference type="Proteomes" id="UP000664904"/>
    </source>
</evidence>
<evidence type="ECO:0000313" key="2">
    <source>
        <dbReference type="EMBL" id="QTH71216.1"/>
    </source>
</evidence>
<dbReference type="CDD" id="cd04301">
    <property type="entry name" value="NAT_SF"/>
    <property type="match status" value="1"/>
</dbReference>
<evidence type="ECO:0000259" key="1">
    <source>
        <dbReference type="PROSITE" id="PS51186"/>
    </source>
</evidence>
<keyword evidence="3" id="KW-1185">Reference proteome</keyword>
<dbReference type="PROSITE" id="PS51186">
    <property type="entry name" value="GNAT"/>
    <property type="match status" value="1"/>
</dbReference>
<dbReference type="PANTHER" id="PTHR13355:SF15">
    <property type="entry name" value="GCN5-RELATED N-ACETYLTRANSFERASE 3, CHLOROPLASTIC"/>
    <property type="match status" value="1"/>
</dbReference>
<dbReference type="Gene3D" id="3.40.630.30">
    <property type="match status" value="1"/>
</dbReference>
<protein>
    <submittedName>
        <fullName evidence="2">GNAT family N-acetyltransferase</fullName>
    </submittedName>
</protein>
<dbReference type="KEGG" id="pxi:J5O05_15675"/>
<dbReference type="Proteomes" id="UP000664904">
    <property type="component" value="Chromosome"/>
</dbReference>
<dbReference type="InterPro" id="IPR039143">
    <property type="entry name" value="GNPNAT1-like"/>
</dbReference>
<accession>A0A975HKN3</accession>
<dbReference type="PANTHER" id="PTHR13355">
    <property type="entry name" value="GLUCOSAMINE 6-PHOSPHATE N-ACETYLTRANSFERASE"/>
    <property type="match status" value="1"/>
</dbReference>
<name>A0A975HKN3_9GAMM</name>
<reference evidence="2" key="1">
    <citation type="submission" date="2021-03" db="EMBL/GenBank/DDBJ databases">
        <title>Complete Genome of Pseudoalteromonas xiamenensis STKMTI.2, a new potential marine bacterium producing anti-Vibrio compounds.</title>
        <authorList>
            <person name="Handayani D.P."/>
            <person name="Isnansetyo A."/>
            <person name="Istiqomah I."/>
            <person name="Jumina J."/>
        </authorList>
    </citation>
    <scope>NUCLEOTIDE SEQUENCE</scope>
    <source>
        <strain evidence="2">STKMTI.2</strain>
    </source>
</reference>
<dbReference type="SUPFAM" id="SSF55729">
    <property type="entry name" value="Acyl-CoA N-acyltransferases (Nat)"/>
    <property type="match status" value="1"/>
</dbReference>